<dbReference type="GO" id="GO:0016289">
    <property type="term" value="F:acyl-CoA hydrolase activity"/>
    <property type="evidence" value="ECO:0007669"/>
    <property type="project" value="UniProtKB-ARBA"/>
</dbReference>
<organism evidence="4 5">
    <name type="scientific">Marinobacterium iners DSM 11526</name>
    <dbReference type="NCBI Taxonomy" id="1122198"/>
    <lineage>
        <taxon>Bacteria</taxon>
        <taxon>Pseudomonadati</taxon>
        <taxon>Pseudomonadota</taxon>
        <taxon>Gammaproteobacteria</taxon>
        <taxon>Oceanospirillales</taxon>
        <taxon>Oceanospirillaceae</taxon>
        <taxon>Marinobacterium</taxon>
    </lineage>
</organism>
<dbReference type="InterPro" id="IPR052723">
    <property type="entry name" value="Acyl-CoA_thioesterase_PaaI"/>
</dbReference>
<evidence type="ECO:0000259" key="3">
    <source>
        <dbReference type="Pfam" id="PF03061"/>
    </source>
</evidence>
<dbReference type="InterPro" id="IPR011973">
    <property type="entry name" value="PaaD"/>
</dbReference>
<evidence type="ECO:0000313" key="5">
    <source>
        <dbReference type="Proteomes" id="UP000242469"/>
    </source>
</evidence>
<dbReference type="PANTHER" id="PTHR42856">
    <property type="entry name" value="ACYL-COENZYME A THIOESTERASE PAAI"/>
    <property type="match status" value="1"/>
</dbReference>
<dbReference type="Gene3D" id="3.10.129.10">
    <property type="entry name" value="Hotdog Thioesterase"/>
    <property type="match status" value="1"/>
</dbReference>
<evidence type="ECO:0000313" key="4">
    <source>
        <dbReference type="EMBL" id="SEA38574.1"/>
    </source>
</evidence>
<reference evidence="5" key="1">
    <citation type="submission" date="2016-10" db="EMBL/GenBank/DDBJ databases">
        <authorList>
            <person name="Varghese N."/>
            <person name="Submissions S."/>
        </authorList>
    </citation>
    <scope>NUCLEOTIDE SEQUENCE [LARGE SCALE GENOMIC DNA]</scope>
    <source>
        <strain evidence="5">DSM 11526</strain>
    </source>
</reference>
<dbReference type="NCBIfam" id="TIGR02286">
    <property type="entry name" value="PaaD"/>
    <property type="match status" value="1"/>
</dbReference>
<name>A0A1H4AS49_9GAMM</name>
<feature type="domain" description="Thioesterase" evidence="3">
    <location>
        <begin position="55"/>
        <end position="129"/>
    </location>
</feature>
<dbReference type="SUPFAM" id="SSF54637">
    <property type="entry name" value="Thioesterase/thiol ester dehydrase-isomerase"/>
    <property type="match status" value="1"/>
</dbReference>
<dbReference type="EMBL" id="FNRJ01000003">
    <property type="protein sequence ID" value="SEA38574.1"/>
    <property type="molecule type" value="Genomic_DNA"/>
</dbReference>
<dbReference type="Proteomes" id="UP000242469">
    <property type="component" value="Unassembled WGS sequence"/>
</dbReference>
<dbReference type="OrthoDB" id="32575at2"/>
<dbReference type="AlphaFoldDB" id="A0A1H4AS49"/>
<comment type="similarity">
    <text evidence="1">Belongs to the thioesterase PaaI family.</text>
</comment>
<dbReference type="InterPro" id="IPR029069">
    <property type="entry name" value="HotDog_dom_sf"/>
</dbReference>
<accession>A0A1H4AS49</accession>
<dbReference type="InterPro" id="IPR003736">
    <property type="entry name" value="PAAI_dom"/>
</dbReference>
<dbReference type="InterPro" id="IPR006683">
    <property type="entry name" value="Thioestr_dom"/>
</dbReference>
<evidence type="ECO:0000256" key="2">
    <source>
        <dbReference type="ARBA" id="ARBA00022801"/>
    </source>
</evidence>
<dbReference type="STRING" id="1122198.SAMN02745729_10338"/>
<keyword evidence="5" id="KW-1185">Reference proteome</keyword>
<gene>
    <name evidence="4" type="ORF">SAMN02745729_10338</name>
</gene>
<dbReference type="FunFam" id="3.10.129.10:FF:000022">
    <property type="entry name" value="Phenylacetic acid degradation protein"/>
    <property type="match status" value="1"/>
</dbReference>
<evidence type="ECO:0000256" key="1">
    <source>
        <dbReference type="ARBA" id="ARBA00008324"/>
    </source>
</evidence>
<keyword evidence="2" id="KW-0378">Hydrolase</keyword>
<protein>
    <submittedName>
        <fullName evidence="4">Acyl-CoA thioesterase</fullName>
    </submittedName>
</protein>
<sequence>MSVDNMTPEQLAVACSEAMHTTDYAAQGLEISIDETRPGYARLSMTVRKDMLNGHGMCHGGFIFALSDTAFAHSCNSYNKVTVASGCSIEYVAPGFLGDRLTAVAQERQRKGRTGVYDITVYNQNNEELAFFRGKSYQIKGSVIPEDETTA</sequence>
<dbReference type="Pfam" id="PF03061">
    <property type="entry name" value="4HBT"/>
    <property type="match status" value="1"/>
</dbReference>
<dbReference type="RefSeq" id="WP_091823952.1">
    <property type="nucleotide sequence ID" value="NZ_FNRJ01000003.1"/>
</dbReference>
<dbReference type="CDD" id="cd03443">
    <property type="entry name" value="PaaI_thioesterase"/>
    <property type="match status" value="1"/>
</dbReference>
<dbReference type="NCBIfam" id="TIGR00369">
    <property type="entry name" value="unchar_dom_1"/>
    <property type="match status" value="1"/>
</dbReference>
<dbReference type="PANTHER" id="PTHR42856:SF1">
    <property type="entry name" value="ACYL-COENZYME A THIOESTERASE PAAI"/>
    <property type="match status" value="1"/>
</dbReference>
<proteinExistence type="inferred from homology"/>